<accession>A0A136PQB1</accession>
<comment type="caution">
    <text evidence="5">The sequence shown here is derived from an EMBL/GenBank/DDBJ whole genome shotgun (WGS) entry which is preliminary data.</text>
</comment>
<evidence type="ECO:0000256" key="1">
    <source>
        <dbReference type="ARBA" id="ARBA00023015"/>
    </source>
</evidence>
<gene>
    <name evidence="5" type="ORF">AWW66_18170</name>
</gene>
<dbReference type="SUPFAM" id="SSF64288">
    <property type="entry name" value="Chorismate lyase-like"/>
    <property type="match status" value="1"/>
</dbReference>
<dbReference type="InterPro" id="IPR028978">
    <property type="entry name" value="Chorismate_lyase_/UTRA_dom_sf"/>
</dbReference>
<keyword evidence="3" id="KW-0804">Transcription</keyword>
<organism evidence="5 6">
    <name type="scientific">Micromonospora rosaria</name>
    <dbReference type="NCBI Taxonomy" id="47874"/>
    <lineage>
        <taxon>Bacteria</taxon>
        <taxon>Bacillati</taxon>
        <taxon>Actinomycetota</taxon>
        <taxon>Actinomycetes</taxon>
        <taxon>Micromonosporales</taxon>
        <taxon>Micromonosporaceae</taxon>
        <taxon>Micromonospora</taxon>
    </lineage>
</organism>
<dbReference type="InterPro" id="IPR036388">
    <property type="entry name" value="WH-like_DNA-bd_sf"/>
</dbReference>
<keyword evidence="6" id="KW-1185">Reference proteome</keyword>
<name>A0A136PQB1_9ACTN</name>
<dbReference type="InterPro" id="IPR000524">
    <property type="entry name" value="Tscrpt_reg_HTH_GntR"/>
</dbReference>
<dbReference type="InterPro" id="IPR050679">
    <property type="entry name" value="Bact_HTH_transcr_reg"/>
</dbReference>
<dbReference type="PROSITE" id="PS50949">
    <property type="entry name" value="HTH_GNTR"/>
    <property type="match status" value="1"/>
</dbReference>
<dbReference type="Gene3D" id="1.10.10.10">
    <property type="entry name" value="Winged helix-like DNA-binding domain superfamily/Winged helix DNA-binding domain"/>
    <property type="match status" value="1"/>
</dbReference>
<dbReference type="Gene3D" id="3.40.1410.10">
    <property type="entry name" value="Chorismate lyase-like"/>
    <property type="match status" value="1"/>
</dbReference>
<dbReference type="Pfam" id="PF00392">
    <property type="entry name" value="GntR"/>
    <property type="match status" value="1"/>
</dbReference>
<dbReference type="Proteomes" id="UP000070620">
    <property type="component" value="Unassembled WGS sequence"/>
</dbReference>
<dbReference type="GO" id="GO:0003700">
    <property type="term" value="F:DNA-binding transcription factor activity"/>
    <property type="evidence" value="ECO:0007669"/>
    <property type="project" value="InterPro"/>
</dbReference>
<keyword evidence="2" id="KW-0238">DNA-binding</keyword>
<dbReference type="SUPFAM" id="SSF46785">
    <property type="entry name" value="Winged helix' DNA-binding domain"/>
    <property type="match status" value="1"/>
</dbReference>
<evidence type="ECO:0000256" key="3">
    <source>
        <dbReference type="ARBA" id="ARBA00023163"/>
    </source>
</evidence>
<proteinExistence type="predicted"/>
<sequence length="255" mass="27976">MSDQLSPAGVSEHLDRDAPAPLHAQVSEQIRAKILSAEWPAHYRLRSEPELAVELGISRGTLRRALATLIREGLLVQVRGRGTFVTSTALEPSIAQKLTTLSEDFARQGVSVTTQVVSQQVMPAPPPLATLLDLRPGQSVLRLERLRSTSAGPVVWLVNYVRTDLAPGLEQADLADRSLFGLLENDYGLKISSGRRTFTATAAADRIAEALGVPAGFPLLYLEQITYLDDGRAIEYSDVWIHSERMRVTSLLSRR</sequence>
<feature type="domain" description="HTH gntR-type" evidence="4">
    <location>
        <begin position="20"/>
        <end position="88"/>
    </location>
</feature>
<dbReference type="GO" id="GO:0003677">
    <property type="term" value="F:DNA binding"/>
    <property type="evidence" value="ECO:0007669"/>
    <property type="project" value="UniProtKB-KW"/>
</dbReference>
<dbReference type="PANTHER" id="PTHR44846">
    <property type="entry name" value="MANNOSYL-D-GLYCERATE TRANSPORT/METABOLISM SYSTEM REPRESSOR MNGR-RELATED"/>
    <property type="match status" value="1"/>
</dbReference>
<dbReference type="AlphaFoldDB" id="A0A136PQB1"/>
<dbReference type="Pfam" id="PF07702">
    <property type="entry name" value="UTRA"/>
    <property type="match status" value="1"/>
</dbReference>
<dbReference type="SMART" id="SM00866">
    <property type="entry name" value="UTRA"/>
    <property type="match status" value="1"/>
</dbReference>
<dbReference type="InterPro" id="IPR036390">
    <property type="entry name" value="WH_DNA-bd_sf"/>
</dbReference>
<evidence type="ECO:0000259" key="4">
    <source>
        <dbReference type="PROSITE" id="PS50949"/>
    </source>
</evidence>
<evidence type="ECO:0000313" key="5">
    <source>
        <dbReference type="EMBL" id="KXK60564.1"/>
    </source>
</evidence>
<dbReference type="InterPro" id="IPR011663">
    <property type="entry name" value="UTRA"/>
</dbReference>
<dbReference type="CDD" id="cd07377">
    <property type="entry name" value="WHTH_GntR"/>
    <property type="match status" value="1"/>
</dbReference>
<dbReference type="OrthoDB" id="7363114at2"/>
<keyword evidence="1" id="KW-0805">Transcription regulation</keyword>
<evidence type="ECO:0000256" key="2">
    <source>
        <dbReference type="ARBA" id="ARBA00023125"/>
    </source>
</evidence>
<evidence type="ECO:0000313" key="6">
    <source>
        <dbReference type="Proteomes" id="UP000070620"/>
    </source>
</evidence>
<dbReference type="SMART" id="SM00345">
    <property type="entry name" value="HTH_GNTR"/>
    <property type="match status" value="1"/>
</dbReference>
<dbReference type="EMBL" id="LRQV01000066">
    <property type="protein sequence ID" value="KXK60564.1"/>
    <property type="molecule type" value="Genomic_DNA"/>
</dbReference>
<protein>
    <submittedName>
        <fullName evidence="5">GntR family transcriptional regulator</fullName>
    </submittedName>
</protein>
<dbReference type="GO" id="GO:0045892">
    <property type="term" value="P:negative regulation of DNA-templated transcription"/>
    <property type="evidence" value="ECO:0007669"/>
    <property type="project" value="TreeGrafter"/>
</dbReference>
<reference evidence="5 6" key="1">
    <citation type="submission" date="2016-01" db="EMBL/GenBank/DDBJ databases">
        <title>Whole genome sequence and analysis of Micromonospora rosaria DSM 803, which can produce antibacterial substance rosamicin.</title>
        <authorList>
            <person name="Yang H."/>
            <person name="He X."/>
            <person name="Zhu D."/>
        </authorList>
    </citation>
    <scope>NUCLEOTIDE SEQUENCE [LARGE SCALE GENOMIC DNA]</scope>
    <source>
        <strain evidence="5 6">DSM 803</strain>
    </source>
</reference>
<dbReference type="RefSeq" id="WP_067367655.1">
    <property type="nucleotide sequence ID" value="NZ_JBIUBN010000009.1"/>
</dbReference>
<dbReference type="PRINTS" id="PR00035">
    <property type="entry name" value="HTHGNTR"/>
</dbReference>
<dbReference type="PANTHER" id="PTHR44846:SF1">
    <property type="entry name" value="MANNOSYL-D-GLYCERATE TRANSPORT_METABOLISM SYSTEM REPRESSOR MNGR-RELATED"/>
    <property type="match status" value="1"/>
</dbReference>